<dbReference type="InterPro" id="IPR000515">
    <property type="entry name" value="MetI-like"/>
</dbReference>
<accession>A0A2S0KL98</accession>
<feature type="transmembrane region" description="Helical" evidence="7">
    <location>
        <begin position="27"/>
        <end position="49"/>
    </location>
</feature>
<feature type="domain" description="ABC transmembrane type-1" evidence="8">
    <location>
        <begin position="89"/>
        <end position="301"/>
    </location>
</feature>
<dbReference type="GO" id="GO:0055085">
    <property type="term" value="P:transmembrane transport"/>
    <property type="evidence" value="ECO:0007669"/>
    <property type="project" value="InterPro"/>
</dbReference>
<comment type="similarity">
    <text evidence="7">Belongs to the binding-protein-dependent transport system permease family.</text>
</comment>
<evidence type="ECO:0000256" key="3">
    <source>
        <dbReference type="ARBA" id="ARBA00022475"/>
    </source>
</evidence>
<dbReference type="RefSeq" id="WP_106011747.1">
    <property type="nucleotide sequence ID" value="NZ_CP027226.1"/>
</dbReference>
<evidence type="ECO:0000256" key="4">
    <source>
        <dbReference type="ARBA" id="ARBA00022692"/>
    </source>
</evidence>
<evidence type="ECO:0000256" key="6">
    <source>
        <dbReference type="ARBA" id="ARBA00023136"/>
    </source>
</evidence>
<reference evidence="10" key="1">
    <citation type="submission" date="2018-02" db="EMBL/GenBank/DDBJ databases">
        <authorList>
            <person name="Holder M.E."/>
            <person name="Ajami N.J."/>
            <person name="Petrosino J.F."/>
        </authorList>
    </citation>
    <scope>NUCLEOTIDE SEQUENCE [LARGE SCALE GENOMIC DNA]</scope>
    <source>
        <strain evidence="10">CCUG 47711</strain>
    </source>
</reference>
<comment type="subcellular location">
    <subcellularLocation>
        <location evidence="1 7">Cell membrane</location>
        <topology evidence="1 7">Multi-pass membrane protein</topology>
    </subcellularLocation>
</comment>
<dbReference type="GO" id="GO:0005886">
    <property type="term" value="C:plasma membrane"/>
    <property type="evidence" value="ECO:0007669"/>
    <property type="project" value="UniProtKB-SubCell"/>
</dbReference>
<evidence type="ECO:0000259" key="8">
    <source>
        <dbReference type="PROSITE" id="PS50928"/>
    </source>
</evidence>
<dbReference type="InterPro" id="IPR051393">
    <property type="entry name" value="ABC_transporter_permease"/>
</dbReference>
<dbReference type="KEGG" id="fsa:C5Q98_00280"/>
<dbReference type="EMBL" id="CP027226">
    <property type="protein sequence ID" value="AVM41759.1"/>
    <property type="molecule type" value="Genomic_DNA"/>
</dbReference>
<dbReference type="Proteomes" id="UP000237947">
    <property type="component" value="Chromosome"/>
</dbReference>
<evidence type="ECO:0000256" key="2">
    <source>
        <dbReference type="ARBA" id="ARBA00022448"/>
    </source>
</evidence>
<dbReference type="PANTHER" id="PTHR30193">
    <property type="entry name" value="ABC TRANSPORTER PERMEASE PROTEIN"/>
    <property type="match status" value="1"/>
</dbReference>
<dbReference type="InterPro" id="IPR035906">
    <property type="entry name" value="MetI-like_sf"/>
</dbReference>
<evidence type="ECO:0000256" key="5">
    <source>
        <dbReference type="ARBA" id="ARBA00022989"/>
    </source>
</evidence>
<dbReference type="SUPFAM" id="SSF161098">
    <property type="entry name" value="MetI-like"/>
    <property type="match status" value="1"/>
</dbReference>
<feature type="transmembrane region" description="Helical" evidence="7">
    <location>
        <begin position="280"/>
        <end position="300"/>
    </location>
</feature>
<dbReference type="AlphaFoldDB" id="A0A2S0KL98"/>
<proteinExistence type="inferred from homology"/>
<dbReference type="Gene3D" id="1.10.3720.10">
    <property type="entry name" value="MetI-like"/>
    <property type="match status" value="1"/>
</dbReference>
<keyword evidence="4 7" id="KW-0812">Transmembrane</keyword>
<dbReference type="OrthoDB" id="145927at2"/>
<feature type="transmembrane region" description="Helical" evidence="7">
    <location>
        <begin position="94"/>
        <end position="115"/>
    </location>
</feature>
<dbReference type="PROSITE" id="PS50928">
    <property type="entry name" value="ABC_TM1"/>
    <property type="match status" value="1"/>
</dbReference>
<keyword evidence="6 7" id="KW-0472">Membrane</keyword>
<evidence type="ECO:0000313" key="10">
    <source>
        <dbReference type="Proteomes" id="UP000237947"/>
    </source>
</evidence>
<feature type="transmembrane region" description="Helical" evidence="7">
    <location>
        <begin position="189"/>
        <end position="209"/>
    </location>
</feature>
<dbReference type="PANTHER" id="PTHR30193:SF37">
    <property type="entry name" value="INNER MEMBRANE ABC TRANSPORTER PERMEASE PROTEIN YCJO"/>
    <property type="match status" value="1"/>
</dbReference>
<feature type="transmembrane region" description="Helical" evidence="7">
    <location>
        <begin position="127"/>
        <end position="147"/>
    </location>
</feature>
<protein>
    <submittedName>
        <fullName evidence="9">Sugar ABC transporter permease</fullName>
    </submittedName>
</protein>
<dbReference type="CDD" id="cd06261">
    <property type="entry name" value="TM_PBP2"/>
    <property type="match status" value="1"/>
</dbReference>
<keyword evidence="5 7" id="KW-1133">Transmembrane helix</keyword>
<sequence length="334" mass="38476">MKEKELKMKSSKRSLWQKMQTLEGQKWTLIILFSLIPLAMLLLFTYIPFAQMVEFSFYDMKYSTPMDKRKFVGWKNYIDIFKRDDTLQGLLRSGYYMVGAVVQIVLAMYLAVVLTGKMRAKNLFKGIMFFPYMINAIAIGFIFKFFFTRTFVFDTVLQWFGFSQESLPYWLRDKAVNNWSLAFSSVWRYFGQNMVLFGGAIMSIDTTLFEAAEIDGANKWQQFVNITLPSIRTIITLNVIMAITGSLSAFEQPFVVTGGANGTATYFIVMHNLAHISQKIGLASAMSIVLFIVIIIFTIGQRAIFKYFFREADSEVESYKAKKARKKSKKTKKA</sequence>
<keyword evidence="3" id="KW-1003">Cell membrane</keyword>
<keyword evidence="2 7" id="KW-0813">Transport</keyword>
<evidence type="ECO:0000256" key="1">
    <source>
        <dbReference type="ARBA" id="ARBA00004651"/>
    </source>
</evidence>
<feature type="transmembrane region" description="Helical" evidence="7">
    <location>
        <begin position="230"/>
        <end position="250"/>
    </location>
</feature>
<organism evidence="9 10">
    <name type="scientific">Fastidiosipila sanguinis</name>
    <dbReference type="NCBI Taxonomy" id="236753"/>
    <lineage>
        <taxon>Bacteria</taxon>
        <taxon>Bacillati</taxon>
        <taxon>Bacillota</taxon>
        <taxon>Clostridia</taxon>
        <taxon>Eubacteriales</taxon>
        <taxon>Oscillospiraceae</taxon>
        <taxon>Fastidiosipila</taxon>
    </lineage>
</organism>
<gene>
    <name evidence="9" type="ORF">C5Q98_00280</name>
</gene>
<evidence type="ECO:0000256" key="7">
    <source>
        <dbReference type="RuleBase" id="RU363032"/>
    </source>
</evidence>
<name>A0A2S0KL98_9FIRM</name>
<evidence type="ECO:0000313" key="9">
    <source>
        <dbReference type="EMBL" id="AVM41759.1"/>
    </source>
</evidence>
<keyword evidence="10" id="KW-1185">Reference proteome</keyword>
<dbReference type="Pfam" id="PF00528">
    <property type="entry name" value="BPD_transp_1"/>
    <property type="match status" value="1"/>
</dbReference>